<feature type="compositionally biased region" description="Acidic residues" evidence="1">
    <location>
        <begin position="400"/>
        <end position="410"/>
    </location>
</feature>
<protein>
    <submittedName>
        <fullName evidence="3">Vaculolar membrane protein-domain-containing protein</fullName>
    </submittedName>
</protein>
<feature type="compositionally biased region" description="Polar residues" evidence="1">
    <location>
        <begin position="363"/>
        <end position="372"/>
    </location>
</feature>
<feature type="compositionally biased region" description="Basic and acidic residues" evidence="1">
    <location>
        <begin position="411"/>
        <end position="420"/>
    </location>
</feature>
<feature type="compositionally biased region" description="Basic and acidic residues" evidence="1">
    <location>
        <begin position="258"/>
        <end position="285"/>
    </location>
</feature>
<keyword evidence="4" id="KW-1185">Reference proteome</keyword>
<feature type="transmembrane region" description="Helical" evidence="2">
    <location>
        <begin position="24"/>
        <end position="46"/>
    </location>
</feature>
<feature type="compositionally biased region" description="Polar residues" evidence="1">
    <location>
        <begin position="300"/>
        <end position="310"/>
    </location>
</feature>
<evidence type="ECO:0000313" key="3">
    <source>
        <dbReference type="EMBL" id="TFK43821.1"/>
    </source>
</evidence>
<reference evidence="3 4" key="1">
    <citation type="journal article" date="2019" name="Nat. Ecol. Evol.">
        <title>Megaphylogeny resolves global patterns of mushroom evolution.</title>
        <authorList>
            <person name="Varga T."/>
            <person name="Krizsan K."/>
            <person name="Foldi C."/>
            <person name="Dima B."/>
            <person name="Sanchez-Garcia M."/>
            <person name="Sanchez-Ramirez S."/>
            <person name="Szollosi G.J."/>
            <person name="Szarkandi J.G."/>
            <person name="Papp V."/>
            <person name="Albert L."/>
            <person name="Andreopoulos W."/>
            <person name="Angelini C."/>
            <person name="Antonin V."/>
            <person name="Barry K.W."/>
            <person name="Bougher N.L."/>
            <person name="Buchanan P."/>
            <person name="Buyck B."/>
            <person name="Bense V."/>
            <person name="Catcheside P."/>
            <person name="Chovatia M."/>
            <person name="Cooper J."/>
            <person name="Damon W."/>
            <person name="Desjardin D."/>
            <person name="Finy P."/>
            <person name="Geml J."/>
            <person name="Haridas S."/>
            <person name="Hughes K."/>
            <person name="Justo A."/>
            <person name="Karasinski D."/>
            <person name="Kautmanova I."/>
            <person name="Kiss B."/>
            <person name="Kocsube S."/>
            <person name="Kotiranta H."/>
            <person name="LaButti K.M."/>
            <person name="Lechner B.E."/>
            <person name="Liimatainen K."/>
            <person name="Lipzen A."/>
            <person name="Lukacs Z."/>
            <person name="Mihaltcheva S."/>
            <person name="Morgado L.N."/>
            <person name="Niskanen T."/>
            <person name="Noordeloos M.E."/>
            <person name="Ohm R.A."/>
            <person name="Ortiz-Santana B."/>
            <person name="Ovrebo C."/>
            <person name="Racz N."/>
            <person name="Riley R."/>
            <person name="Savchenko A."/>
            <person name="Shiryaev A."/>
            <person name="Soop K."/>
            <person name="Spirin V."/>
            <person name="Szebenyi C."/>
            <person name="Tomsovsky M."/>
            <person name="Tulloss R.E."/>
            <person name="Uehling J."/>
            <person name="Grigoriev I.V."/>
            <person name="Vagvolgyi C."/>
            <person name="Papp T."/>
            <person name="Martin F.M."/>
            <person name="Miettinen O."/>
            <person name="Hibbett D.S."/>
            <person name="Nagy L.G."/>
        </authorList>
    </citation>
    <scope>NUCLEOTIDE SEQUENCE [LARGE SCALE GENOMIC DNA]</scope>
    <source>
        <strain evidence="3 4">CBS 166.37</strain>
    </source>
</reference>
<dbReference type="PANTHER" id="PTHR31735:SF1">
    <property type="entry name" value="VACUOLAR MEMBRANE PROTEIN YPL162C"/>
    <property type="match status" value="1"/>
</dbReference>
<feature type="compositionally biased region" description="Low complexity" evidence="1">
    <location>
        <begin position="313"/>
        <end position="331"/>
    </location>
</feature>
<dbReference type="STRING" id="68775.A0A5C3MRA9"/>
<keyword evidence="2" id="KW-1133">Transmembrane helix</keyword>
<gene>
    <name evidence="3" type="ORF">BDQ12DRAFT_675611</name>
</gene>
<name>A0A5C3MRA9_9AGAR</name>
<feature type="transmembrane region" description="Helical" evidence="2">
    <location>
        <begin position="67"/>
        <end position="85"/>
    </location>
</feature>
<feature type="transmembrane region" description="Helical" evidence="2">
    <location>
        <begin position="150"/>
        <end position="175"/>
    </location>
</feature>
<evidence type="ECO:0000256" key="1">
    <source>
        <dbReference type="SAM" id="MobiDB-lite"/>
    </source>
</evidence>
<dbReference type="PANTHER" id="PTHR31735">
    <property type="entry name" value="VACUOLAR MEMBRANE PROTEIN YPL162C"/>
    <property type="match status" value="1"/>
</dbReference>
<dbReference type="AlphaFoldDB" id="A0A5C3MRA9"/>
<feature type="transmembrane region" description="Helical" evidence="2">
    <location>
        <begin position="195"/>
        <end position="214"/>
    </location>
</feature>
<evidence type="ECO:0000256" key="2">
    <source>
        <dbReference type="SAM" id="Phobius"/>
    </source>
</evidence>
<dbReference type="Pfam" id="PF12400">
    <property type="entry name" value="STIMATE"/>
    <property type="match status" value="1"/>
</dbReference>
<accession>A0A5C3MRA9</accession>
<keyword evidence="2" id="KW-0472">Membrane</keyword>
<feature type="transmembrane region" description="Helical" evidence="2">
    <location>
        <begin position="97"/>
        <end position="124"/>
    </location>
</feature>
<dbReference type="OrthoDB" id="431202at2759"/>
<feature type="region of interest" description="Disordered" evidence="1">
    <location>
        <begin position="232"/>
        <end position="438"/>
    </location>
</feature>
<sequence>MSDDSLPDLGPLDDYPVDKRSCQLLGPTALVVQALMGVFVILSLVYKRHRETPKRPWRIWLFDVSKQVVGQMFVHGVNVFVSDIVSHHTSANACVLYFLNILIDTTLGVALIYVILHVLTYLFAEKWNFKGFESGVYGNPPSFKFWGRQAAIYVLSLTTMKMLVVGLLILFPGIFKIGEWLLSWTWTGDGDALQVIFTMGLFPIIMNVLQFWLIDSIVKASAAASVSLDTDTPDAFNREDHEPLFRASLDDDDDDDHDYGRSDIENQRGARRSSNDSRPIPRGDKSYTAGSITPDEQKSGAASSSEQTLDAHSYPPSLSSSFTSDSSSTYSNKVPKPATNLMKKAKRRGPPAPLNIRSAHQPAVNSPQQSANVAPPRTPSPAVVPASRPAMVEPPVAQDEWAETWDEEDAWENRASEDTKGAPVNGAWENHPNVRVGS</sequence>
<keyword evidence="2" id="KW-0812">Transmembrane</keyword>
<proteinExistence type="predicted"/>
<dbReference type="Proteomes" id="UP000308652">
    <property type="component" value="Unassembled WGS sequence"/>
</dbReference>
<dbReference type="EMBL" id="ML213591">
    <property type="protein sequence ID" value="TFK43821.1"/>
    <property type="molecule type" value="Genomic_DNA"/>
</dbReference>
<feature type="compositionally biased region" description="Low complexity" evidence="1">
    <location>
        <begin position="380"/>
        <end position="390"/>
    </location>
</feature>
<organism evidence="3 4">
    <name type="scientific">Crucibulum laeve</name>
    <dbReference type="NCBI Taxonomy" id="68775"/>
    <lineage>
        <taxon>Eukaryota</taxon>
        <taxon>Fungi</taxon>
        <taxon>Dikarya</taxon>
        <taxon>Basidiomycota</taxon>
        <taxon>Agaricomycotina</taxon>
        <taxon>Agaricomycetes</taxon>
        <taxon>Agaricomycetidae</taxon>
        <taxon>Agaricales</taxon>
        <taxon>Agaricineae</taxon>
        <taxon>Nidulariaceae</taxon>
        <taxon>Crucibulum</taxon>
    </lineage>
</organism>
<evidence type="ECO:0000313" key="4">
    <source>
        <dbReference type="Proteomes" id="UP000308652"/>
    </source>
</evidence>
<dbReference type="GO" id="GO:0016020">
    <property type="term" value="C:membrane"/>
    <property type="evidence" value="ECO:0007669"/>
    <property type="project" value="TreeGrafter"/>
</dbReference>
<dbReference type="InterPro" id="IPR022127">
    <property type="entry name" value="STIMATE/YPL162C"/>
</dbReference>